<dbReference type="GO" id="GO:0046872">
    <property type="term" value="F:metal ion binding"/>
    <property type="evidence" value="ECO:0007669"/>
    <property type="project" value="UniProtKB-KW"/>
</dbReference>
<evidence type="ECO:0000313" key="8">
    <source>
        <dbReference type="Proteomes" id="UP001385951"/>
    </source>
</evidence>
<keyword evidence="3" id="KW-0106">Calcium</keyword>
<evidence type="ECO:0000256" key="1">
    <source>
        <dbReference type="ARBA" id="ARBA00023185"/>
    </source>
</evidence>
<dbReference type="GO" id="GO:0020037">
    <property type="term" value="F:heme binding"/>
    <property type="evidence" value="ECO:0007669"/>
    <property type="project" value="InterPro"/>
</dbReference>
<keyword evidence="6" id="KW-0732">Signal</keyword>
<feature type="binding site" evidence="3">
    <location>
        <position position="91"/>
    </location>
    <ligand>
        <name>Ca(2+)</name>
        <dbReference type="ChEBI" id="CHEBI:29108"/>
        <label>1</label>
    </ligand>
</feature>
<comment type="caution">
    <text evidence="7">The sequence shown here is derived from an EMBL/GenBank/DDBJ whole genome shotgun (WGS) entry which is preliminary data.</text>
</comment>
<evidence type="ECO:0000256" key="4">
    <source>
        <dbReference type="PIRSR" id="PIRSR601621-3"/>
    </source>
</evidence>
<dbReference type="EMBL" id="JASBNA010000011">
    <property type="protein sequence ID" value="KAK7688320.1"/>
    <property type="molecule type" value="Genomic_DNA"/>
</dbReference>
<proteinExistence type="predicted"/>
<dbReference type="InterPro" id="IPR019794">
    <property type="entry name" value="Peroxidases_AS"/>
</dbReference>
<dbReference type="InterPro" id="IPR001621">
    <property type="entry name" value="Ligninase"/>
</dbReference>
<keyword evidence="1" id="KW-0439">Lignin degradation</keyword>
<keyword evidence="5" id="KW-1015">Disulfide bond</keyword>
<dbReference type="Proteomes" id="UP001385951">
    <property type="component" value="Unassembled WGS sequence"/>
</dbReference>
<evidence type="ECO:0000256" key="6">
    <source>
        <dbReference type="SAM" id="SignalP"/>
    </source>
</evidence>
<dbReference type="InterPro" id="IPR010255">
    <property type="entry name" value="Haem_peroxidase_sf"/>
</dbReference>
<keyword evidence="3" id="KW-0479">Metal-binding</keyword>
<evidence type="ECO:0000256" key="3">
    <source>
        <dbReference type="PIRSR" id="PIRSR601621-2"/>
    </source>
</evidence>
<accession>A0AAW0G491</accession>
<dbReference type="SUPFAM" id="SSF48113">
    <property type="entry name" value="Heme-dependent peroxidases"/>
    <property type="match status" value="1"/>
</dbReference>
<dbReference type="PROSITE" id="PS00436">
    <property type="entry name" value="PEROXIDASE_2"/>
    <property type="match status" value="1"/>
</dbReference>
<protein>
    <recommendedName>
        <fullName evidence="9">Peroxidase</fullName>
    </recommendedName>
</protein>
<organism evidence="7 8">
    <name type="scientific">Cerrena zonata</name>
    <dbReference type="NCBI Taxonomy" id="2478898"/>
    <lineage>
        <taxon>Eukaryota</taxon>
        <taxon>Fungi</taxon>
        <taxon>Dikarya</taxon>
        <taxon>Basidiomycota</taxon>
        <taxon>Agaricomycotina</taxon>
        <taxon>Agaricomycetes</taxon>
        <taxon>Polyporales</taxon>
        <taxon>Cerrenaceae</taxon>
        <taxon>Cerrena</taxon>
    </lineage>
</organism>
<dbReference type="GO" id="GO:0046274">
    <property type="term" value="P:lignin catabolic process"/>
    <property type="evidence" value="ECO:0007669"/>
    <property type="project" value="UniProtKB-KW"/>
</dbReference>
<evidence type="ECO:0000256" key="5">
    <source>
        <dbReference type="PIRSR" id="PIRSR601621-4"/>
    </source>
</evidence>
<evidence type="ECO:0000313" key="7">
    <source>
        <dbReference type="EMBL" id="KAK7688320.1"/>
    </source>
</evidence>
<feature type="binding site" evidence="3">
    <location>
        <position position="73"/>
    </location>
    <ligand>
        <name>Ca(2+)</name>
        <dbReference type="ChEBI" id="CHEBI:29108"/>
        <label>1</label>
    </ligand>
</feature>
<keyword evidence="8" id="KW-1185">Reference proteome</keyword>
<feature type="disulfide bond" evidence="5">
    <location>
        <begin position="28"/>
        <end position="40"/>
    </location>
</feature>
<feature type="signal peptide" evidence="6">
    <location>
        <begin position="1"/>
        <end position="18"/>
    </location>
</feature>
<feature type="site" description="Transition state stabilizer" evidence="4">
    <location>
        <position position="68"/>
    </location>
</feature>
<dbReference type="PRINTS" id="PR00462">
    <property type="entry name" value="LIGNINASE"/>
</dbReference>
<dbReference type="Gene3D" id="1.10.520.10">
    <property type="match status" value="1"/>
</dbReference>
<evidence type="ECO:0008006" key="9">
    <source>
        <dbReference type="Google" id="ProtNLM"/>
    </source>
</evidence>
<dbReference type="GO" id="GO:0006979">
    <property type="term" value="P:response to oxidative stress"/>
    <property type="evidence" value="ECO:0007669"/>
    <property type="project" value="InterPro"/>
</dbReference>
<comment type="cofactor">
    <cofactor evidence="3">
        <name>Ca(2+)</name>
        <dbReference type="ChEBI" id="CHEBI:29108"/>
    </cofactor>
    <text evidence="3">Binds 2 calcium ions per subunit.</text>
</comment>
<dbReference type="AlphaFoldDB" id="A0AAW0G491"/>
<dbReference type="GO" id="GO:0004601">
    <property type="term" value="F:peroxidase activity"/>
    <property type="evidence" value="ECO:0007669"/>
    <property type="project" value="InterPro"/>
</dbReference>
<reference evidence="7 8" key="1">
    <citation type="submission" date="2022-09" db="EMBL/GenBank/DDBJ databases">
        <authorList>
            <person name="Palmer J.M."/>
        </authorList>
    </citation>
    <scope>NUCLEOTIDE SEQUENCE [LARGE SCALE GENOMIC DNA]</scope>
    <source>
        <strain evidence="7 8">DSM 7382</strain>
    </source>
</reference>
<gene>
    <name evidence="7" type="ORF">QCA50_008692</name>
</gene>
<sequence length="102" mass="10833">MVFKSIFVFFTLAAIALAAPGKKGQVSCRHGRKASNAACCQWFDVLDDIQTNLFDGGECGEETHESLRLSFHDAIGFSLSAQAQGIFGGGGAGMYQQTLGIL</sequence>
<evidence type="ECO:0000256" key="2">
    <source>
        <dbReference type="PIRSR" id="PIRSR601621-1"/>
    </source>
</evidence>
<feature type="chain" id="PRO_5043698869" description="Peroxidase" evidence="6">
    <location>
        <begin position="19"/>
        <end position="102"/>
    </location>
</feature>
<feature type="active site" description="Proton acceptor" evidence="2">
    <location>
        <position position="72"/>
    </location>
</feature>
<name>A0AAW0G491_9APHY</name>